<feature type="coiled-coil region" evidence="1">
    <location>
        <begin position="22"/>
        <end position="49"/>
    </location>
</feature>
<proteinExistence type="predicted"/>
<reference evidence="2 4" key="1">
    <citation type="submission" date="2015-09" db="EMBL/GenBank/DDBJ databases">
        <authorList>
            <consortium name="Pathogen Informatics"/>
        </authorList>
    </citation>
    <scope>NUCLEOTIDE SEQUENCE [LARGE SCALE GENOMIC DNA]</scope>
    <source>
        <strain evidence="2 4">2789STDY5608854</strain>
    </source>
</reference>
<dbReference type="Proteomes" id="UP001211006">
    <property type="component" value="Unassembled WGS sequence"/>
</dbReference>
<evidence type="ECO:0000313" key="3">
    <source>
        <dbReference type="EMBL" id="MDB7904453.1"/>
    </source>
</evidence>
<reference evidence="3" key="2">
    <citation type="submission" date="2023-01" db="EMBL/GenBank/DDBJ databases">
        <title>Human gut microbiome strain richness.</title>
        <authorList>
            <person name="Chen-Liaw A."/>
        </authorList>
    </citation>
    <scope>NUCLEOTIDE SEQUENCE</scope>
    <source>
        <strain evidence="3">2225st1_A6_2225SCRN_200828</strain>
    </source>
</reference>
<dbReference type="EMBL" id="CYZT01000269">
    <property type="protein sequence ID" value="CUP14674.1"/>
    <property type="molecule type" value="Genomic_DNA"/>
</dbReference>
<protein>
    <submittedName>
        <fullName evidence="2">Uncharacterized protein</fullName>
    </submittedName>
</protein>
<accession>A0A174KR29</accession>
<organism evidence="2 4">
    <name type="scientific">Flavonifractor plautii</name>
    <name type="common">Fusobacterium plautii</name>
    <dbReference type="NCBI Taxonomy" id="292800"/>
    <lineage>
        <taxon>Bacteria</taxon>
        <taxon>Bacillati</taxon>
        <taxon>Bacillota</taxon>
        <taxon>Clostridia</taxon>
        <taxon>Eubacteriales</taxon>
        <taxon>Oscillospiraceae</taxon>
        <taxon>Flavonifractor</taxon>
    </lineage>
</organism>
<evidence type="ECO:0000313" key="4">
    <source>
        <dbReference type="Proteomes" id="UP000095746"/>
    </source>
</evidence>
<gene>
    <name evidence="2" type="ORF">ERS852411_02734</name>
    <name evidence="3" type="ORF">PND83_00490</name>
</gene>
<evidence type="ECO:0000256" key="1">
    <source>
        <dbReference type="SAM" id="Coils"/>
    </source>
</evidence>
<keyword evidence="1" id="KW-0175">Coiled coil</keyword>
<name>A0A174KR29_FLAPL</name>
<evidence type="ECO:0000313" key="2">
    <source>
        <dbReference type="EMBL" id="CUP14674.1"/>
    </source>
</evidence>
<sequence length="57" mass="7066">MPPESRAEYFKDRRAKFKSFTVEVEREKMEAFERKLQERQESKKEWLDKKIDEELGQ</sequence>
<dbReference type="EMBL" id="JAQLWO010000001">
    <property type="protein sequence ID" value="MDB7904453.1"/>
    <property type="molecule type" value="Genomic_DNA"/>
</dbReference>
<dbReference type="RefSeq" id="WP_021632214.1">
    <property type="nucleotide sequence ID" value="NZ_BAABXT010000001.1"/>
</dbReference>
<dbReference type="Proteomes" id="UP000095746">
    <property type="component" value="Unassembled WGS sequence"/>
</dbReference>
<dbReference type="AlphaFoldDB" id="A0A174KR29"/>